<name>A0A2G3E090_9FIRM</name>
<evidence type="ECO:0000313" key="2">
    <source>
        <dbReference type="EMBL" id="PHU36560.1"/>
    </source>
</evidence>
<feature type="compositionally biased region" description="Acidic residues" evidence="1">
    <location>
        <begin position="185"/>
        <end position="195"/>
    </location>
</feature>
<evidence type="ECO:0000256" key="1">
    <source>
        <dbReference type="SAM" id="MobiDB-lite"/>
    </source>
</evidence>
<dbReference type="AlphaFoldDB" id="A0A2G3E090"/>
<protein>
    <submittedName>
        <fullName evidence="2">Uncharacterized protein</fullName>
    </submittedName>
</protein>
<dbReference type="Proteomes" id="UP000225889">
    <property type="component" value="Unassembled WGS sequence"/>
</dbReference>
<evidence type="ECO:0000313" key="3">
    <source>
        <dbReference type="Proteomes" id="UP000225889"/>
    </source>
</evidence>
<dbReference type="RefSeq" id="WP_099391028.1">
    <property type="nucleotide sequence ID" value="NZ_PDYF01000002.1"/>
</dbReference>
<gene>
    <name evidence="2" type="ORF">CSX01_00360</name>
</gene>
<accession>A0A2G3E090</accession>
<sequence length="495" mass="54518">MAKGSLTVFLSLILVSVMTLLFTMSECIRFVSIDSMAQEYTDMAVESAFSEYNPYLWTNYKILAIDLGYGTDNLGPGILETKTADYCQVNSNIDQGNNYARLMVNGCEASSYGLLTDGNGQVVVALGAKAAGYGIPSQLIDAYQANVDEINGIEKVPVEDNAKSSKNQLDGARAANAEAKRRAAEDDDPDTDPDDIPSPGSVEDDPFDAFNTIREAFSKGILVTVISEDSMSDYEINTDQLPSHRSLNTGSMEITESNGLVDKALFIDYLLTNYSCYTNNLKHDGMQYELEYLIAGNKSDVQNLASVVEQILLIREAANYMTILRTPSLENQADAIAHILAGFTLNEGIIQAVKYGIIAAWAYAESTMDVRTLLSGGKIPIMKNLDQWSSDVYHLSTISDVNTKAKESDTGIGYKEYLMAFLAIRSESTLGMRALDVMENALGHTEDYKSVKMDNMLYAADMTLSFTSEEMFLSMFNQAENTKGYFISKKKYLSY</sequence>
<dbReference type="Pfam" id="PF18960">
    <property type="entry name" value="DUF5702"/>
    <property type="match status" value="1"/>
</dbReference>
<dbReference type="InterPro" id="IPR043756">
    <property type="entry name" value="DUF5702"/>
</dbReference>
<reference evidence="2 3" key="2">
    <citation type="submission" date="2017-10" db="EMBL/GenBank/DDBJ databases">
        <authorList>
            <person name="Banno H."/>
            <person name="Chua N.-H."/>
        </authorList>
    </citation>
    <scope>NUCLEOTIDE SEQUENCE [LARGE SCALE GENOMIC DNA]</scope>
    <source>
        <strain evidence="2 3">JK626</strain>
    </source>
</reference>
<reference evidence="2 3" key="1">
    <citation type="submission" date="2017-10" db="EMBL/GenBank/DDBJ databases">
        <title>Resolving the taxonomy of Roseburia spp., Eubacterium rectale and Agathobacter spp. through phylogenomic analysis.</title>
        <authorList>
            <person name="Sheridan P.O."/>
            <person name="Walker A.W."/>
            <person name="Duncan S.H."/>
            <person name="Scott K.P."/>
            <person name="Toole P.W.O."/>
            <person name="Luis P."/>
            <person name="Flint H.J."/>
        </authorList>
    </citation>
    <scope>NUCLEOTIDE SEQUENCE [LARGE SCALE GENOMIC DNA]</scope>
    <source>
        <strain evidence="2 3">JK626</strain>
    </source>
</reference>
<proteinExistence type="predicted"/>
<feature type="region of interest" description="Disordered" evidence="1">
    <location>
        <begin position="158"/>
        <end position="207"/>
    </location>
</feature>
<organism evidence="2 3">
    <name type="scientific">Pseudobutyrivibrio ruminis</name>
    <dbReference type="NCBI Taxonomy" id="46206"/>
    <lineage>
        <taxon>Bacteria</taxon>
        <taxon>Bacillati</taxon>
        <taxon>Bacillota</taxon>
        <taxon>Clostridia</taxon>
        <taxon>Lachnospirales</taxon>
        <taxon>Lachnospiraceae</taxon>
        <taxon>Pseudobutyrivibrio</taxon>
    </lineage>
</organism>
<dbReference type="EMBL" id="PDYF01000002">
    <property type="protein sequence ID" value="PHU36560.1"/>
    <property type="molecule type" value="Genomic_DNA"/>
</dbReference>
<comment type="caution">
    <text evidence="2">The sequence shown here is derived from an EMBL/GenBank/DDBJ whole genome shotgun (WGS) entry which is preliminary data.</text>
</comment>